<evidence type="ECO:0000256" key="3">
    <source>
        <dbReference type="ARBA" id="ARBA00022679"/>
    </source>
</evidence>
<dbReference type="Pfam" id="PF03552">
    <property type="entry name" value="Cellulose_synt"/>
    <property type="match status" value="2"/>
</dbReference>
<dbReference type="PANTHER" id="PTHR13301">
    <property type="entry name" value="X-BOX TRANSCRIPTION FACTOR-RELATED"/>
    <property type="match status" value="1"/>
</dbReference>
<dbReference type="GO" id="GO:0071555">
    <property type="term" value="P:cell wall organization"/>
    <property type="evidence" value="ECO:0007669"/>
    <property type="project" value="UniProtKB-KW"/>
</dbReference>
<dbReference type="SUPFAM" id="SSF53448">
    <property type="entry name" value="Nucleotide-diphospho-sugar transferases"/>
    <property type="match status" value="1"/>
</dbReference>
<feature type="transmembrane region" description="Helical" evidence="11">
    <location>
        <begin position="51"/>
        <end position="72"/>
    </location>
</feature>
<dbReference type="InterPro" id="IPR005150">
    <property type="entry name" value="Cellulose_synth"/>
</dbReference>
<keyword evidence="2" id="KW-0328">Glycosyltransferase</keyword>
<evidence type="ECO:0000256" key="8">
    <source>
        <dbReference type="PIRSR" id="PIRSR605150-1"/>
    </source>
</evidence>
<feature type="binding site" evidence="9">
    <location>
        <position position="113"/>
    </location>
    <ligand>
        <name>UDP-alpha-D-glucose</name>
        <dbReference type="ChEBI" id="CHEBI:58885"/>
    </ligand>
</feature>
<evidence type="ECO:0000256" key="7">
    <source>
        <dbReference type="ARBA" id="ARBA00023316"/>
    </source>
</evidence>
<keyword evidence="7" id="KW-0961">Cell wall biogenesis/degradation</keyword>
<evidence type="ECO:0008006" key="14">
    <source>
        <dbReference type="Google" id="ProtNLM"/>
    </source>
</evidence>
<evidence type="ECO:0000256" key="4">
    <source>
        <dbReference type="ARBA" id="ARBA00022692"/>
    </source>
</evidence>
<feature type="binding site" evidence="10">
    <location>
        <position position="295"/>
    </location>
    <ligand>
        <name>Mn(2+)</name>
        <dbReference type="ChEBI" id="CHEBI:29035"/>
    </ligand>
</feature>
<evidence type="ECO:0000256" key="6">
    <source>
        <dbReference type="ARBA" id="ARBA00023136"/>
    </source>
</evidence>
<keyword evidence="3" id="KW-0808">Transferase</keyword>
<protein>
    <recommendedName>
        <fullName evidence="14">Cellulose synthase-like protein H1</fullName>
    </recommendedName>
</protein>
<keyword evidence="6 11" id="KW-0472">Membrane</keyword>
<dbReference type="GO" id="GO:0016020">
    <property type="term" value="C:membrane"/>
    <property type="evidence" value="ECO:0007669"/>
    <property type="project" value="InterPro"/>
</dbReference>
<dbReference type="GO" id="GO:0016760">
    <property type="term" value="F:cellulose synthase (UDP-forming) activity"/>
    <property type="evidence" value="ECO:0007669"/>
    <property type="project" value="InterPro"/>
</dbReference>
<sequence>MAATRTLESLPFYEKYWVKPPFTKRLTDTLILLLLLLLLAFRVVSFFHNSITFPCFLAFLCESIFSFIWFLCLCTKWTPASLTTYPSRLLQRVSVMELPAVDMFVTTADPVLEPPIITVNTVLSLLALDYPAHKLACYVSDDGCSPLTFYALVEACKFAKIWVRFCKKHQVQVRAPFRYFSHDNALRGTESPEFKQEWLRTKDEYEDLRRRIEHGPGQLEGEFADFLNTETKNHPAIIKVIWENKKTSSDELPHLIYISREKHPKSDHHFKAGAMNTLARVSGLMTNAPYTLNLDCDMSVNNPQIALHATCILLDPTAQNHVAFVQCPQQFCDALKDDPFGNQLVVLFTYLGGGLAGIQGPFYAGTNAFHRRKVLYGLSPRDIETGNSASDEELAQIFGGSKDLVKSAALAFKDKTYSPNPNISKSLEEAHRVASCGYEYGSGWGKQVGWMYGSMTEDTLTGLAIHNKGWRSELCTPDPMAFSGCAPAGGPSALTQQKRWATGFLQILFTNHSPILGTIFGKLQFREAMAYLWVLTWGARSIPELCYALLPVYCIIANSTFFPKGQGMWIHVALFVVYNIHTLSEYLATGLSLREWWNNQRMARIVAMNAWPFAVLSVILKFLGISDTVFEVTQKEQSTSSDHDDEDASRFTFNTSPMFIPGTTILLLQITALAMKLLGLQPVVRERDDGSGVGEVLCVLYIILCYWPFLKGLFEKEKYGIPLSTVCKSAALSFLFVHLCTRYH</sequence>
<evidence type="ECO:0000256" key="2">
    <source>
        <dbReference type="ARBA" id="ARBA00022676"/>
    </source>
</evidence>
<proteinExistence type="predicted"/>
<comment type="subcellular location">
    <subcellularLocation>
        <location evidence="1">Endomembrane system</location>
        <topology evidence="1">Multi-pass membrane protein</topology>
    </subcellularLocation>
</comment>
<feature type="transmembrane region" description="Helical" evidence="11">
    <location>
        <begin position="690"/>
        <end position="709"/>
    </location>
</feature>
<feature type="active site" evidence="8">
    <location>
        <position position="458"/>
    </location>
</feature>
<accession>A0AAE1IRI5</accession>
<keyword evidence="13" id="KW-1185">Reference proteome</keyword>
<keyword evidence="5 11" id="KW-1133">Transmembrane helix</keyword>
<evidence type="ECO:0000313" key="13">
    <source>
        <dbReference type="Proteomes" id="UP001293593"/>
    </source>
</evidence>
<feature type="binding site" evidence="9">
    <location>
        <position position="142"/>
    </location>
    <ligand>
        <name>UDP-alpha-D-glucose</name>
        <dbReference type="ChEBI" id="CHEBI:58885"/>
    </ligand>
</feature>
<evidence type="ECO:0000256" key="1">
    <source>
        <dbReference type="ARBA" id="ARBA00004127"/>
    </source>
</evidence>
<dbReference type="InterPro" id="IPR029044">
    <property type="entry name" value="Nucleotide-diphossugar_trans"/>
</dbReference>
<organism evidence="12 13">
    <name type="scientific">Acacia crassicarpa</name>
    <name type="common">northern wattle</name>
    <dbReference type="NCBI Taxonomy" id="499986"/>
    <lineage>
        <taxon>Eukaryota</taxon>
        <taxon>Viridiplantae</taxon>
        <taxon>Streptophyta</taxon>
        <taxon>Embryophyta</taxon>
        <taxon>Tracheophyta</taxon>
        <taxon>Spermatophyta</taxon>
        <taxon>Magnoliopsida</taxon>
        <taxon>eudicotyledons</taxon>
        <taxon>Gunneridae</taxon>
        <taxon>Pentapetalae</taxon>
        <taxon>rosids</taxon>
        <taxon>fabids</taxon>
        <taxon>Fabales</taxon>
        <taxon>Fabaceae</taxon>
        <taxon>Caesalpinioideae</taxon>
        <taxon>mimosoid clade</taxon>
        <taxon>Acacieae</taxon>
        <taxon>Acacia</taxon>
    </lineage>
</organism>
<feature type="active site" evidence="8">
    <location>
        <position position="142"/>
    </location>
</feature>
<name>A0AAE1IRI5_9FABA</name>
<evidence type="ECO:0000256" key="10">
    <source>
        <dbReference type="PIRSR" id="PIRSR605150-3"/>
    </source>
</evidence>
<dbReference type="GO" id="GO:0030244">
    <property type="term" value="P:cellulose biosynthetic process"/>
    <property type="evidence" value="ECO:0007669"/>
    <property type="project" value="InterPro"/>
</dbReference>
<comment type="caution">
    <text evidence="12">The sequence shown here is derived from an EMBL/GenBank/DDBJ whole genome shotgun (WGS) entry which is preliminary data.</text>
</comment>
<dbReference type="GO" id="GO:0012505">
    <property type="term" value="C:endomembrane system"/>
    <property type="evidence" value="ECO:0007669"/>
    <property type="project" value="UniProtKB-SubCell"/>
</dbReference>
<gene>
    <name evidence="12" type="ORF">QN277_008343</name>
</gene>
<feature type="transmembrane region" description="Helical" evidence="11">
    <location>
        <begin position="605"/>
        <end position="625"/>
    </location>
</feature>
<reference evidence="12" key="1">
    <citation type="submission" date="2023-10" db="EMBL/GenBank/DDBJ databases">
        <title>Chromosome-level genome of the transformable northern wattle, Acacia crassicarpa.</title>
        <authorList>
            <person name="Massaro I."/>
            <person name="Sinha N.R."/>
            <person name="Poethig S."/>
            <person name="Leichty A.R."/>
        </authorList>
    </citation>
    <scope>NUCLEOTIDE SEQUENCE</scope>
    <source>
        <strain evidence="12">Acra3RX</strain>
        <tissue evidence="12">Leaf</tissue>
    </source>
</reference>
<feature type="transmembrane region" description="Helical" evidence="11">
    <location>
        <begin position="568"/>
        <end position="593"/>
    </location>
</feature>
<evidence type="ECO:0000313" key="12">
    <source>
        <dbReference type="EMBL" id="KAK4255331.1"/>
    </source>
</evidence>
<evidence type="ECO:0000256" key="5">
    <source>
        <dbReference type="ARBA" id="ARBA00022989"/>
    </source>
</evidence>
<feature type="transmembrane region" description="Helical" evidence="11">
    <location>
        <begin position="26"/>
        <end position="45"/>
    </location>
</feature>
<feature type="binding site" evidence="10">
    <location>
        <position position="271"/>
    </location>
    <ligand>
        <name>Mn(2+)</name>
        <dbReference type="ChEBI" id="CHEBI:29035"/>
    </ligand>
</feature>
<dbReference type="Proteomes" id="UP001293593">
    <property type="component" value="Unassembled WGS sequence"/>
</dbReference>
<keyword evidence="4 11" id="KW-0812">Transmembrane</keyword>
<dbReference type="Gene3D" id="3.90.550.10">
    <property type="entry name" value="Spore Coat Polysaccharide Biosynthesis Protein SpsA, Chain A"/>
    <property type="match status" value="1"/>
</dbReference>
<dbReference type="EMBL" id="JAWXYG010000013">
    <property type="protein sequence ID" value="KAK4255331.1"/>
    <property type="molecule type" value="Genomic_DNA"/>
</dbReference>
<evidence type="ECO:0000256" key="11">
    <source>
        <dbReference type="SAM" id="Phobius"/>
    </source>
</evidence>
<dbReference type="AlphaFoldDB" id="A0AAE1IRI5"/>
<evidence type="ECO:0000256" key="9">
    <source>
        <dbReference type="PIRSR" id="PIRSR605150-2"/>
    </source>
</evidence>
<feature type="transmembrane region" description="Helical" evidence="11">
    <location>
        <begin position="721"/>
        <end position="741"/>
    </location>
</feature>
<feature type="transmembrane region" description="Helical" evidence="11">
    <location>
        <begin position="658"/>
        <end position="678"/>
    </location>
</feature>